<evidence type="ECO:0000313" key="1">
    <source>
        <dbReference type="EMBL" id="RXN15757.1"/>
    </source>
</evidence>
<dbReference type="EMBL" id="QBIY01012829">
    <property type="protein sequence ID" value="RXN15757.1"/>
    <property type="molecule type" value="Genomic_DNA"/>
</dbReference>
<comment type="caution">
    <text evidence="1">The sequence shown here is derived from an EMBL/GenBank/DDBJ whole genome shotgun (WGS) entry which is preliminary data.</text>
</comment>
<keyword evidence="2" id="KW-1185">Reference proteome</keyword>
<reference evidence="1 2" key="1">
    <citation type="submission" date="2018-03" db="EMBL/GenBank/DDBJ databases">
        <title>Draft genome sequence of Rohu Carp (Labeo rohita).</title>
        <authorList>
            <person name="Das P."/>
            <person name="Kushwaha B."/>
            <person name="Joshi C.G."/>
            <person name="Kumar D."/>
            <person name="Nagpure N.S."/>
            <person name="Sahoo L."/>
            <person name="Das S.P."/>
            <person name="Bit A."/>
            <person name="Patnaik S."/>
            <person name="Meher P.K."/>
            <person name="Jayasankar P."/>
            <person name="Koringa P.G."/>
            <person name="Patel N.V."/>
            <person name="Hinsu A.T."/>
            <person name="Kumar R."/>
            <person name="Pandey M."/>
            <person name="Agarwal S."/>
            <person name="Srivastava S."/>
            <person name="Singh M."/>
            <person name="Iquebal M.A."/>
            <person name="Jaiswal S."/>
            <person name="Angadi U.B."/>
            <person name="Kumar N."/>
            <person name="Raza M."/>
            <person name="Shah T.M."/>
            <person name="Rai A."/>
            <person name="Jena J.K."/>
        </authorList>
    </citation>
    <scope>NUCLEOTIDE SEQUENCE [LARGE SCALE GENOMIC DNA]</scope>
    <source>
        <strain evidence="1">DASCIFA01</strain>
        <tissue evidence="1">Testis</tissue>
    </source>
</reference>
<protein>
    <submittedName>
        <fullName evidence="1">Uncharacterized protein</fullName>
    </submittedName>
</protein>
<proteinExistence type="predicted"/>
<accession>A0A498MFH5</accession>
<evidence type="ECO:0000313" key="2">
    <source>
        <dbReference type="Proteomes" id="UP000290572"/>
    </source>
</evidence>
<gene>
    <name evidence="1" type="ORF">ROHU_027919</name>
</gene>
<name>A0A498MFH5_LABRO</name>
<sequence>MRCCERFTSGRSSISESVITWTGAPQTETDFNMKNHLVSQRVTDQLCTEQTRTDPEGRAADPHLCFYFQKSPVL</sequence>
<dbReference type="AlphaFoldDB" id="A0A498MFH5"/>
<organism evidence="1 2">
    <name type="scientific">Labeo rohita</name>
    <name type="common">Indian major carp</name>
    <name type="synonym">Cyprinus rohita</name>
    <dbReference type="NCBI Taxonomy" id="84645"/>
    <lineage>
        <taxon>Eukaryota</taxon>
        <taxon>Metazoa</taxon>
        <taxon>Chordata</taxon>
        <taxon>Craniata</taxon>
        <taxon>Vertebrata</taxon>
        <taxon>Euteleostomi</taxon>
        <taxon>Actinopterygii</taxon>
        <taxon>Neopterygii</taxon>
        <taxon>Teleostei</taxon>
        <taxon>Ostariophysi</taxon>
        <taxon>Cypriniformes</taxon>
        <taxon>Cyprinidae</taxon>
        <taxon>Labeoninae</taxon>
        <taxon>Labeonini</taxon>
        <taxon>Labeo</taxon>
    </lineage>
</organism>
<dbReference type="Proteomes" id="UP000290572">
    <property type="component" value="Unassembled WGS sequence"/>
</dbReference>